<evidence type="ECO:0000256" key="1">
    <source>
        <dbReference type="SAM" id="MobiDB-lite"/>
    </source>
</evidence>
<protein>
    <submittedName>
        <fullName evidence="2">Uncharacterized protein</fullName>
    </submittedName>
</protein>
<accession>A0ABU6QYK5</accession>
<name>A0ABU6QYK5_9FABA</name>
<dbReference type="Proteomes" id="UP001341840">
    <property type="component" value="Unassembled WGS sequence"/>
</dbReference>
<organism evidence="2 3">
    <name type="scientific">Stylosanthes scabra</name>
    <dbReference type="NCBI Taxonomy" id="79078"/>
    <lineage>
        <taxon>Eukaryota</taxon>
        <taxon>Viridiplantae</taxon>
        <taxon>Streptophyta</taxon>
        <taxon>Embryophyta</taxon>
        <taxon>Tracheophyta</taxon>
        <taxon>Spermatophyta</taxon>
        <taxon>Magnoliopsida</taxon>
        <taxon>eudicotyledons</taxon>
        <taxon>Gunneridae</taxon>
        <taxon>Pentapetalae</taxon>
        <taxon>rosids</taxon>
        <taxon>fabids</taxon>
        <taxon>Fabales</taxon>
        <taxon>Fabaceae</taxon>
        <taxon>Papilionoideae</taxon>
        <taxon>50 kb inversion clade</taxon>
        <taxon>dalbergioids sensu lato</taxon>
        <taxon>Dalbergieae</taxon>
        <taxon>Pterocarpus clade</taxon>
        <taxon>Stylosanthes</taxon>
    </lineage>
</organism>
<gene>
    <name evidence="2" type="ORF">PIB30_102721</name>
</gene>
<dbReference type="EMBL" id="JASCZI010003210">
    <property type="protein sequence ID" value="MED6116711.1"/>
    <property type="molecule type" value="Genomic_DNA"/>
</dbReference>
<sequence length="67" mass="7777">MMTHDDDDGGMKLLKMSSISYLQLFMKMTQRVIMVELLGKNAKGKRSFVNEKRRTAKSKVNKRGREL</sequence>
<comment type="caution">
    <text evidence="2">The sequence shown here is derived from an EMBL/GenBank/DDBJ whole genome shotgun (WGS) entry which is preliminary data.</text>
</comment>
<reference evidence="2 3" key="1">
    <citation type="journal article" date="2023" name="Plants (Basel)">
        <title>Bridging the Gap: Combining Genomics and Transcriptomics Approaches to Understand Stylosanthes scabra, an Orphan Legume from the Brazilian Caatinga.</title>
        <authorList>
            <person name="Ferreira-Neto J.R.C."/>
            <person name="da Silva M.D."/>
            <person name="Binneck E."/>
            <person name="de Melo N.F."/>
            <person name="da Silva R.H."/>
            <person name="de Melo A.L.T.M."/>
            <person name="Pandolfi V."/>
            <person name="Bustamante F.O."/>
            <person name="Brasileiro-Vidal A.C."/>
            <person name="Benko-Iseppon A.M."/>
        </authorList>
    </citation>
    <scope>NUCLEOTIDE SEQUENCE [LARGE SCALE GENOMIC DNA]</scope>
    <source>
        <tissue evidence="2">Leaves</tissue>
    </source>
</reference>
<feature type="region of interest" description="Disordered" evidence="1">
    <location>
        <begin position="46"/>
        <end position="67"/>
    </location>
</feature>
<proteinExistence type="predicted"/>
<keyword evidence="3" id="KW-1185">Reference proteome</keyword>
<evidence type="ECO:0000313" key="3">
    <source>
        <dbReference type="Proteomes" id="UP001341840"/>
    </source>
</evidence>
<evidence type="ECO:0000313" key="2">
    <source>
        <dbReference type="EMBL" id="MED6116711.1"/>
    </source>
</evidence>
<feature type="compositionally biased region" description="Basic residues" evidence="1">
    <location>
        <begin position="54"/>
        <end position="67"/>
    </location>
</feature>